<dbReference type="OpenTargets" id="ENSG00000165688"/>
<dbReference type="Pfam" id="PF00675">
    <property type="entry name" value="Peptidase_M16"/>
    <property type="match status" value="1"/>
</dbReference>
<reference evidence="2" key="1">
    <citation type="journal article" date="2001" name="Nature">
        <title>Initial sequencing and analysis of the human genome.</title>
        <authorList>
            <consortium name="International Human Genome Sequencing Consortium"/>
            <person name="Lander E.S."/>
            <person name="Linton L.M."/>
            <person name="Birren B."/>
            <person name="Nusbaum C."/>
            <person name="Zody M.C."/>
            <person name="Baldwin J."/>
            <person name="Devon K."/>
            <person name="Dewar K."/>
            <person name="Doyle M."/>
            <person name="FitzHugh W."/>
            <person name="Funke R."/>
            <person name="Gage D."/>
            <person name="Harris K."/>
            <person name="Heaford A."/>
            <person name="Howland J."/>
            <person name="Kann L."/>
            <person name="Lehoczky J."/>
            <person name="LeVine R."/>
            <person name="McEwan P."/>
            <person name="McKernan K."/>
            <person name="Meldrim J."/>
            <person name="Mesirov J.P."/>
            <person name="Miranda C."/>
            <person name="Morris W."/>
            <person name="Naylor J."/>
            <person name="Raymond C."/>
            <person name="Rosetti M."/>
            <person name="Santos R."/>
            <person name="Sheridan A."/>
            <person name="Sougnez C."/>
            <person name="Stange-Thomann N."/>
            <person name="Stojanovic N."/>
            <person name="Subramanian A."/>
            <person name="Wyman D."/>
            <person name="Rogers J."/>
            <person name="Sulston J."/>
            <person name="Ainscough R."/>
            <person name="Beck S."/>
            <person name="Bentley D."/>
            <person name="Burton J."/>
            <person name="Clee C."/>
            <person name="Carter N."/>
            <person name="Coulson A."/>
            <person name="Deadman R."/>
            <person name="Deloukas P."/>
            <person name="Dunham A."/>
            <person name="Dunham I."/>
            <person name="Durbin R."/>
            <person name="French L."/>
            <person name="Grafham D."/>
            <person name="Gregory S."/>
            <person name="Hubbard T."/>
            <person name="Humphray S."/>
            <person name="Hunt A."/>
            <person name="Jones M."/>
            <person name="Lloyd C."/>
            <person name="McMurray A."/>
            <person name="Matthews L."/>
            <person name="Mercer S."/>
            <person name="Milne S."/>
            <person name="Mullikin J.C."/>
            <person name="Mungall A."/>
            <person name="Plumb R."/>
            <person name="Ross M."/>
            <person name="Shownkeen R."/>
            <person name="Sims S."/>
            <person name="Waterston R.H."/>
            <person name="Wilson R.K."/>
            <person name="Hillier L.W."/>
            <person name="McPherson J.D."/>
            <person name="Marra M.A."/>
            <person name="Mardis E.R."/>
            <person name="Fulton L.A."/>
            <person name="Chinwalla A.T."/>
            <person name="Pepin K.H."/>
            <person name="Gish W.R."/>
            <person name="Chissoe S.L."/>
            <person name="Wendl M.C."/>
            <person name="Delehaunty K.D."/>
            <person name="Miner T.L."/>
            <person name="Delehaunty A."/>
            <person name="Kramer J.B."/>
            <person name="Cook L.L."/>
            <person name="Fulton R.S."/>
            <person name="Johnson D.L."/>
            <person name="Minx P.J."/>
            <person name="Clifton S.W."/>
            <person name="Hawkins T."/>
            <person name="Branscomb E."/>
            <person name="Predki P."/>
            <person name="Richardson P."/>
            <person name="Wenning S."/>
            <person name="Slezak T."/>
            <person name="Doggett N."/>
            <person name="Cheng J.F."/>
            <person name="Olsen A."/>
            <person name="Lucas S."/>
            <person name="Elkin C."/>
            <person name="Uberbacher E."/>
            <person name="Frazier M."/>
            <person name="Gibbs R.A."/>
            <person name="Muzny D.M."/>
            <person name="Scherer S.E."/>
            <person name="Bouck J.B."/>
            <person name="Sodergren E.J."/>
            <person name="Worley K.C."/>
            <person name="Rives C.M."/>
            <person name="Gorrell J.H."/>
            <person name="Metzker M.L."/>
            <person name="Naylor S.L."/>
            <person name="Kucherlapati R.S."/>
            <person name="Nelson D.L."/>
            <person name="Weinstock G.M."/>
            <person name="Sakaki Y."/>
            <person name="Fujiyama A."/>
            <person name="Hattori M."/>
            <person name="Yada T."/>
            <person name="Toyoda A."/>
            <person name="Itoh T."/>
            <person name="Kawagoe C."/>
            <person name="Watanabe H."/>
            <person name="Totoki Y."/>
            <person name="Taylor T."/>
            <person name="Weissenbach J."/>
            <person name="Heilig R."/>
            <person name="Saurin W."/>
            <person name="Artiguenave F."/>
            <person name="Brottier P."/>
            <person name="Bruls T."/>
            <person name="Pelletier E."/>
            <person name="Robert C."/>
            <person name="Wincker P."/>
            <person name="Smith D.R."/>
            <person name="Doucette-Stamm L."/>
            <person name="Rubenfield M."/>
            <person name="Weinstock K."/>
            <person name="Lee H.M."/>
            <person name="Dubois J."/>
            <person name="Rosenthal A."/>
            <person name="Platzer M."/>
            <person name="Nyakatura G."/>
            <person name="Taudien S."/>
            <person name="Rump A."/>
            <person name="Yang H."/>
            <person name="Yu J."/>
            <person name="Wang J."/>
            <person name="Huang G."/>
            <person name="Gu J."/>
            <person name="Hood L."/>
            <person name="Rowen L."/>
            <person name="Madan A."/>
            <person name="Qin S."/>
            <person name="Davis R.W."/>
            <person name="Federspiel N.A."/>
            <person name="Abola A.P."/>
            <person name="Proctor M.J."/>
            <person name="Myers R.M."/>
            <person name="Schmutz J."/>
            <person name="Dickson M."/>
            <person name="Grimwood J."/>
            <person name="Cox D.R."/>
            <person name="Olson M.V."/>
            <person name="Kaul R."/>
            <person name="Raymond C."/>
            <person name="Shimizu N."/>
            <person name="Kawasaki K."/>
            <person name="Minoshima S."/>
            <person name="Evans G.A."/>
            <person name="Athanasiou M."/>
            <person name="Schultz R."/>
            <person name="Roe B.A."/>
            <person name="Chen F."/>
            <person name="Pan H."/>
            <person name="Ramser J."/>
            <person name="Lehrach H."/>
            <person name="Reinhardt R."/>
            <person name="McCombie W.R."/>
            <person name="de la Bastide M."/>
            <person name="Dedhia N."/>
            <person name="Blocker H."/>
            <person name="Hornischer K."/>
            <person name="Nordsiek G."/>
            <person name="Agarwala R."/>
            <person name="Aravind L."/>
            <person name="Bailey J.A."/>
            <person name="Bateman A."/>
            <person name="Batzoglou S."/>
            <person name="Birney E."/>
            <person name="Bork P."/>
            <person name="Brown D.G."/>
            <person name="Burge C.B."/>
            <person name="Cerutti L."/>
            <person name="Chen H.C."/>
            <person name="Church D."/>
            <person name="Clamp M."/>
            <person name="Copley R.R."/>
            <person name="Doerks T."/>
            <person name="Eddy S.R."/>
            <person name="Eichler E.E."/>
            <person name="Furey T.S."/>
            <person name="Galagan J."/>
            <person name="Gilbert J.G."/>
            <person name="Harmon C."/>
            <person name="Hayashizaki Y."/>
            <person name="Haussler D."/>
            <person name="Hermjakob H."/>
            <person name="Hokamp K."/>
            <person name="Jang W."/>
            <person name="Johnson L.S."/>
            <person name="Jones T.A."/>
            <person name="Kasif S."/>
            <person name="Kaspryzk A."/>
            <person name="Kennedy S."/>
            <person name="Kent W.J."/>
            <person name="Kitts P."/>
            <person name="Koonin E.V."/>
            <person name="Korf I."/>
            <person name="Kulp D."/>
            <person name="Lancet D."/>
            <person name="Lowe T.M."/>
            <person name="McLysaght A."/>
            <person name="Mikkelsen T."/>
            <person name="Moran J.V."/>
            <person name="Mulder N."/>
            <person name="Pollara V.J."/>
            <person name="Ponting C.P."/>
            <person name="Schuler G."/>
            <person name="Schultz J."/>
            <person name="Slater G."/>
            <person name="Smit A.F."/>
            <person name="Stupka E."/>
            <person name="Szustakowski J."/>
            <person name="Thierry-Mieg D."/>
            <person name="Thierry-Mieg J."/>
            <person name="Wagner L."/>
            <person name="Wallis J."/>
            <person name="Wheeler R."/>
            <person name="Williams A."/>
            <person name="Wolf Y.I."/>
            <person name="Wolfe K.H."/>
            <person name="Yang S.P."/>
            <person name="Yeh R.F."/>
            <person name="Collins F."/>
            <person name="Guyer M.S."/>
            <person name="Peterson J."/>
            <person name="Felsenfeld A."/>
            <person name="Wetterstrand K.A."/>
            <person name="Patrinos A."/>
            <person name="Morgan M.J."/>
            <person name="de Jong P."/>
            <person name="Catanese J.J."/>
            <person name="Osoegawa K."/>
            <person name="Shizuya H."/>
            <person name="Choi S."/>
            <person name="Chen Y.J."/>
        </authorList>
    </citation>
    <scope>NUCLEOTIDE SEQUENCE [LARGE SCALE GENOMIC DNA]</scope>
</reference>
<dbReference type="AlphaFoldDB" id="A0A994J7S6"/>
<reference evidence="2" key="4">
    <citation type="submission" date="2025-05" db="UniProtKB">
        <authorList>
            <consortium name="Ensembl"/>
        </authorList>
    </citation>
    <scope>IDENTIFICATION</scope>
</reference>
<evidence type="ECO:0007829" key="5">
    <source>
        <dbReference type="ProteomicsDB" id="A0A994J7S6"/>
    </source>
</evidence>
<protein>
    <submittedName>
        <fullName evidence="2">Peptidase, mitochondrial processing subunit alpha</fullName>
    </submittedName>
</protein>
<dbReference type="Gene3D" id="3.30.830.10">
    <property type="entry name" value="Metalloenzyme, LuxS/M16 peptidase-like"/>
    <property type="match status" value="1"/>
</dbReference>
<evidence type="ECO:0000313" key="2">
    <source>
        <dbReference type="Ensembl" id="ENSP00000516361.1"/>
    </source>
</evidence>
<dbReference type="GO" id="GO:0046872">
    <property type="term" value="F:metal ion binding"/>
    <property type="evidence" value="ECO:0007669"/>
    <property type="project" value="InterPro"/>
</dbReference>
<accession>A0A994J7S6</accession>
<keyword evidence="3" id="KW-1185">Reference proteome</keyword>
<dbReference type="InterPro" id="IPR001431">
    <property type="entry name" value="Pept_M16_Zn_BS"/>
</dbReference>
<name>A0A994J7S6_HUMAN</name>
<dbReference type="EMBL" id="AL592301">
    <property type="status" value="NOT_ANNOTATED_CDS"/>
    <property type="molecule type" value="Genomic_DNA"/>
</dbReference>
<proteinExistence type="evidence at protein level"/>
<dbReference type="GeneTree" id="ENSGT00940000156724"/>
<dbReference type="SUPFAM" id="SSF63411">
    <property type="entry name" value="LuxS/MPP-like metallohydrolase"/>
    <property type="match status" value="1"/>
</dbReference>
<dbReference type="Proteomes" id="UP000005640">
    <property type="component" value="Chromosome 9"/>
</dbReference>
<gene>
    <name evidence="2" type="primary">PMPCA</name>
</gene>
<evidence type="ECO:0000259" key="1">
    <source>
        <dbReference type="Pfam" id="PF00675"/>
    </source>
</evidence>
<dbReference type="GO" id="GO:0004222">
    <property type="term" value="F:metalloendopeptidase activity"/>
    <property type="evidence" value="ECO:0007669"/>
    <property type="project" value="InterPro"/>
</dbReference>
<dbReference type="PANTHER" id="PTHR11851">
    <property type="entry name" value="METALLOPROTEASE"/>
    <property type="match status" value="1"/>
</dbReference>
<reference evidence="2 3" key="2">
    <citation type="journal article" date="2004" name="Nature">
        <title>DNA sequence and analysis of human chromosome 9.</title>
        <authorList>
            <person name="Humphray S.J."/>
            <person name="Oliver K."/>
            <person name="Hunt A.R."/>
            <person name="Plumb R.W."/>
            <person name="Loveland J.E."/>
            <person name="Howe K.L."/>
            <person name="Andrews T.D."/>
            <person name="Searle S."/>
            <person name="Hunt S.E."/>
            <person name="Scott C.E."/>
            <person name="Jones M.C."/>
            <person name="Ainscough R."/>
            <person name="Almeida J.P."/>
            <person name="Ambrose K.D."/>
            <person name="Ashwell R.I."/>
            <person name="Babbage A.K."/>
            <person name="Babbage S."/>
            <person name="Bagguley C.L."/>
            <person name="Bailey J."/>
            <person name="Banerjee R."/>
            <person name="Barker D.J."/>
            <person name="Barlow K.F."/>
            <person name="Bates K."/>
            <person name="Beasley H."/>
            <person name="Beasley O."/>
            <person name="Bird C.P."/>
            <person name="Bray-Allen S."/>
            <person name="Brown A.J."/>
            <person name="Brown J.Y."/>
            <person name="Burford D."/>
            <person name="Burrill W."/>
            <person name="Burton J."/>
            <person name="Carder C."/>
            <person name="Carter N.P."/>
            <person name="Chapman J.C."/>
            <person name="Chen Y."/>
            <person name="Clarke G."/>
            <person name="Clark S.Y."/>
            <person name="Clee C.M."/>
            <person name="Clegg S."/>
            <person name="Collier R.E."/>
            <person name="Corby N."/>
            <person name="Crosier M."/>
            <person name="Cummings A.T."/>
            <person name="Davies J."/>
            <person name="Dhami P."/>
            <person name="Dunn M."/>
            <person name="Dutta I."/>
            <person name="Dyer L.W."/>
            <person name="Earthrowl M.E."/>
            <person name="Faulkner L."/>
            <person name="Fleming C.J."/>
            <person name="Frankish A."/>
            <person name="Frankland J.A."/>
            <person name="French L."/>
            <person name="Fricker D.G."/>
            <person name="Garner P."/>
            <person name="Garnett J."/>
            <person name="Ghori J."/>
            <person name="Gilbert J.G."/>
            <person name="Glison C."/>
            <person name="Grafham D.V."/>
            <person name="Gribble S."/>
            <person name="Griffiths C."/>
            <person name="Griffiths-Jones S."/>
            <person name="Grocock R."/>
            <person name="Guy J."/>
            <person name="Hall R.E."/>
            <person name="Hammond S."/>
            <person name="Harley J.L."/>
            <person name="Harrison E.S."/>
            <person name="Hart E.A."/>
            <person name="Heath P.D."/>
            <person name="Henderson C.D."/>
            <person name="Hopkins B.L."/>
            <person name="Howard P.J."/>
            <person name="Howden P.J."/>
            <person name="Huckle E."/>
            <person name="Johnson C."/>
            <person name="Johnson D."/>
            <person name="Joy A.A."/>
            <person name="Kay M."/>
            <person name="Keenan S."/>
            <person name="Kershaw J.K."/>
            <person name="Kimberley A.M."/>
            <person name="King A."/>
            <person name="Knights A."/>
            <person name="Laird G.K."/>
            <person name="Langford C."/>
            <person name="Lawlor S."/>
            <person name="Leongamornlert D.A."/>
            <person name="Leversha M."/>
            <person name="Lloyd C."/>
            <person name="Lloyd D.M."/>
            <person name="Lovell J."/>
            <person name="Martin S."/>
            <person name="Mashreghi-Mohammadi M."/>
            <person name="Matthews L."/>
            <person name="McLaren S."/>
            <person name="McLay K.E."/>
            <person name="McMurray A."/>
            <person name="Milne S."/>
            <person name="Nickerson T."/>
            <person name="Nisbett J."/>
            <person name="Nordsiek G."/>
            <person name="Pearce A.V."/>
            <person name="Peck A.I."/>
            <person name="Porter K.M."/>
            <person name="Pandian R."/>
            <person name="Pelan S."/>
            <person name="Phillimore B."/>
            <person name="Povey S."/>
            <person name="Ramsey Y."/>
            <person name="Rand V."/>
            <person name="Scharfe M."/>
            <person name="Sehra H.K."/>
            <person name="Shownkeen R."/>
            <person name="Sims S.K."/>
            <person name="Skuce C.D."/>
            <person name="Smith M."/>
            <person name="Steward C.A."/>
            <person name="Swarbreck D."/>
            <person name="Sycamore N."/>
            <person name="Tester J."/>
            <person name="Thorpe A."/>
            <person name="Tracey A."/>
            <person name="Tromans A."/>
            <person name="Thomas D.W."/>
            <person name="Wall M."/>
            <person name="Wallis J.M."/>
            <person name="West A.P."/>
            <person name="Whitehead S.L."/>
            <person name="Willey D.L."/>
            <person name="Williams S.A."/>
            <person name="Wilming L."/>
            <person name="Wray P.W."/>
            <person name="Young L."/>
            <person name="Ashurst J.L."/>
            <person name="Coulson A."/>
            <person name="Blocker H."/>
            <person name="Durbin R."/>
            <person name="Sulston J.E."/>
            <person name="Hubbard T."/>
            <person name="Jackson M.J."/>
            <person name="Bentley D.R."/>
            <person name="Beck S."/>
            <person name="Rogers J."/>
            <person name="Dunham I."/>
        </authorList>
    </citation>
    <scope>NUCLEOTIDE SEQUENCE [LARGE SCALE GENOMIC DNA]</scope>
</reference>
<dbReference type="InterPro" id="IPR011249">
    <property type="entry name" value="Metalloenz_LuxS/M16"/>
</dbReference>
<sequence>MAAVVLAATRLLRGSGSWGCSRLRFGPPAYRRFSSGGAYPNIPLSSPLPGVPKPVFATVDGQEKFETKVTTLDNGLRVASQNKFGQFCTVGILINSGSRYEAKYLSGIAHFLEKLAFSSTARFDSKDEILLTLEKHGGICDCQTSRDTTMYAVSADSKGLDTVVALLADVVLQPRLTDEEVEMTRMAVQFELEDLNLRPDPEPLLTEMIHEKT</sequence>
<reference evidence="2" key="3">
    <citation type="journal article" date="2004" name="Nature">
        <title>Finishing the euchromatic sequence of the human genome.</title>
        <authorList>
            <consortium name="International Human Genome Sequencing Consortium"/>
        </authorList>
    </citation>
    <scope>NUCLEOTIDE SEQUENCE [LARGE SCALE GENOMIC DNA]</scope>
</reference>
<dbReference type="InterPro" id="IPR050361">
    <property type="entry name" value="MPP/UQCRC_Complex"/>
</dbReference>
<dbReference type="SMR" id="A0A994J7S6"/>
<feature type="domain" description="Peptidase M16 N-terminal" evidence="1">
    <location>
        <begin position="77"/>
        <end position="213"/>
    </location>
</feature>
<dbReference type="Ensembl" id="ENST00000706388.1">
    <property type="protein sequence ID" value="ENSP00000516366.1"/>
    <property type="gene ID" value="ENSG00000165688.14"/>
</dbReference>
<keyword evidence="4 5" id="KW-1267">Proteomics identification</keyword>
<evidence type="ECO:0000313" key="3">
    <source>
        <dbReference type="Proteomes" id="UP000005640"/>
    </source>
</evidence>
<dbReference type="Ensembl" id="ENST00000706386.1">
    <property type="protein sequence ID" value="ENSP00000516364.1"/>
    <property type="gene ID" value="ENSG00000165688.14"/>
</dbReference>
<evidence type="ECO:0007829" key="4">
    <source>
        <dbReference type="PeptideAtlas" id="A0A994J7S6"/>
    </source>
</evidence>
<dbReference type="Ensembl" id="ENST00000706380.1">
    <property type="protein sequence ID" value="ENSP00000516361.1"/>
    <property type="gene ID" value="ENSG00000165688.14"/>
</dbReference>
<dbReference type="PANTHER" id="PTHR11851:SF192">
    <property type="entry name" value="MITOCHONDRIAL-PROCESSING PEPTIDASE SUBUNIT ALPHA"/>
    <property type="match status" value="1"/>
</dbReference>
<organism evidence="2 3">
    <name type="scientific">Homo sapiens</name>
    <name type="common">Human</name>
    <dbReference type="NCBI Taxonomy" id="9606"/>
    <lineage>
        <taxon>Eukaryota</taxon>
        <taxon>Metazoa</taxon>
        <taxon>Chordata</taxon>
        <taxon>Craniata</taxon>
        <taxon>Vertebrata</taxon>
        <taxon>Euteleostomi</taxon>
        <taxon>Mammalia</taxon>
        <taxon>Eutheria</taxon>
        <taxon>Euarchontoglires</taxon>
        <taxon>Primates</taxon>
        <taxon>Haplorrhini</taxon>
        <taxon>Catarrhini</taxon>
        <taxon>Hominidae</taxon>
        <taxon>Homo</taxon>
    </lineage>
</organism>
<dbReference type="OrthoDB" id="277191at2759"/>
<dbReference type="PROSITE" id="PS00143">
    <property type="entry name" value="INSULINASE"/>
    <property type="match status" value="1"/>
</dbReference>
<dbReference type="GO" id="GO:0006508">
    <property type="term" value="P:proteolysis"/>
    <property type="evidence" value="ECO:0007669"/>
    <property type="project" value="InterPro"/>
</dbReference>
<dbReference type="InterPro" id="IPR011765">
    <property type="entry name" value="Pept_M16_N"/>
</dbReference>
<dbReference type="HGNC" id="HGNC:18667">
    <property type="gene designation" value="PMPCA"/>
</dbReference>